<evidence type="ECO:0000256" key="1">
    <source>
        <dbReference type="SAM" id="MobiDB-lite"/>
    </source>
</evidence>
<evidence type="ECO:0000313" key="2">
    <source>
        <dbReference type="EMBL" id="CUU58621.1"/>
    </source>
</evidence>
<proteinExistence type="predicted"/>
<evidence type="ECO:0008006" key="4">
    <source>
        <dbReference type="Google" id="ProtNLM"/>
    </source>
</evidence>
<keyword evidence="3" id="KW-1185">Reference proteome</keyword>
<dbReference type="AlphaFoldDB" id="A0A0S4QSW2"/>
<gene>
    <name evidence="2" type="ORF">Ga0074812_120122</name>
</gene>
<feature type="compositionally biased region" description="Low complexity" evidence="1">
    <location>
        <begin position="403"/>
        <end position="423"/>
    </location>
</feature>
<dbReference type="RefSeq" id="WP_242666416.1">
    <property type="nucleotide sequence ID" value="NZ_FAOZ01000020.1"/>
</dbReference>
<sequence length="492" mass="48721">MLLPGAAIVTVTALIGATGQGTAPVRLDLVDDGTWLTDSATGTLIHLSGPAGRANAAVTVPGTAGRDLTVTSTAHKIVAVDPSAGQAFLVDPARLATVGSAALRPGVAITSASGITYAVEAGAGRVQPLSADDLSPIGTALDLPSPLGAAAQSDDGTLWVPLRSTGTVVAVRDGVAAPVAGPVAPPGNAIDVVLAGGRPVVVDSTARSLRMLGGPGAPGESGAGARTVLPLSETPAPAGPELLVAPRTERGVVGLLDPVARRLYLADVDHGTVAVTDLPSRDQGQGQPGVPVVQAGHAYVPESALGVVLDYDLAHGTFGAPVAVAAADGHARITVTVDDGQVWINDTAGPNAVLINDRGRTPISKQPPDLPGLPTSSAQPLPAAPPLPRPQQPRPDGAAHGQGAARPTPAATTTRTPTAATSGPGTGTGTGPGTRTDTEAEHEQTTPEPTRTPTTPPPRTPSPPPVTTHPVTTPPPSPTTGPSASPDGLPIE</sequence>
<feature type="compositionally biased region" description="Basic and acidic residues" evidence="1">
    <location>
        <begin position="436"/>
        <end position="445"/>
    </location>
</feature>
<feature type="compositionally biased region" description="Pro residues" evidence="1">
    <location>
        <begin position="382"/>
        <end position="393"/>
    </location>
</feature>
<protein>
    <recommendedName>
        <fullName evidence="4">DNA-binding beta-propeller fold protein YncE</fullName>
    </recommendedName>
</protein>
<feature type="compositionally biased region" description="Pro residues" evidence="1">
    <location>
        <begin position="454"/>
        <end position="479"/>
    </location>
</feature>
<evidence type="ECO:0000313" key="3">
    <source>
        <dbReference type="Proteomes" id="UP000198802"/>
    </source>
</evidence>
<name>A0A0S4QSW2_9ACTN</name>
<organism evidence="2 3">
    <name type="scientific">Parafrankia irregularis</name>
    <dbReference type="NCBI Taxonomy" id="795642"/>
    <lineage>
        <taxon>Bacteria</taxon>
        <taxon>Bacillati</taxon>
        <taxon>Actinomycetota</taxon>
        <taxon>Actinomycetes</taxon>
        <taxon>Frankiales</taxon>
        <taxon>Frankiaceae</taxon>
        <taxon>Parafrankia</taxon>
    </lineage>
</organism>
<accession>A0A0S4QSW2</accession>
<dbReference type="Proteomes" id="UP000198802">
    <property type="component" value="Unassembled WGS sequence"/>
</dbReference>
<dbReference type="EMBL" id="FAOZ01000020">
    <property type="protein sequence ID" value="CUU58621.1"/>
    <property type="molecule type" value="Genomic_DNA"/>
</dbReference>
<feature type="region of interest" description="Disordered" evidence="1">
    <location>
        <begin position="352"/>
        <end position="492"/>
    </location>
</feature>
<reference evidence="3" key="1">
    <citation type="submission" date="2015-11" db="EMBL/GenBank/DDBJ databases">
        <authorList>
            <person name="Varghese N."/>
        </authorList>
    </citation>
    <scope>NUCLEOTIDE SEQUENCE [LARGE SCALE GENOMIC DNA]</scope>
    <source>
        <strain evidence="3">DSM 45899</strain>
    </source>
</reference>